<dbReference type="EMBL" id="JACHJL010000006">
    <property type="protein sequence ID" value="MBB5935820.1"/>
    <property type="molecule type" value="Genomic_DNA"/>
</dbReference>
<feature type="domain" description="NAD(P)-binding" evidence="1">
    <location>
        <begin position="7"/>
        <end position="98"/>
    </location>
</feature>
<evidence type="ECO:0000259" key="1">
    <source>
        <dbReference type="Pfam" id="PF13460"/>
    </source>
</evidence>
<keyword evidence="3" id="KW-1185">Reference proteome</keyword>
<dbReference type="Gene3D" id="3.40.50.720">
    <property type="entry name" value="NAD(P)-binding Rossmann-like Domain"/>
    <property type="match status" value="1"/>
</dbReference>
<sequence length="271" mass="28896">MTILVTGATGNVGRHVVEQLLGKGHRVRALSRTPQLATLPAEVEVVGGDLTKPETLGAAFDGVSGVHLTTYNGSEAPLTTGPELAELVEKAGVRRVTVLWSGQEGSVERAVRGGTAAWTLIQPGEFMSNSLAWAEAVRVDGVVREPYPQALNATIHEGDVAAVIALALTEDGHEARTYRLSGPQALTVPQKIAALGAALGRELRYVELTDEQARERWRSSGVSAEAIEMLAAWHSNPPPEGYTVVPTVAEVTGRPARTYAAWAAEHVERFR</sequence>
<dbReference type="PANTHER" id="PTHR43162">
    <property type="match status" value="1"/>
</dbReference>
<dbReference type="RefSeq" id="WP_184572489.1">
    <property type="nucleotide sequence ID" value="NZ_JACHJL010000006.1"/>
</dbReference>
<dbReference type="Pfam" id="PF13460">
    <property type="entry name" value="NAD_binding_10"/>
    <property type="match status" value="1"/>
</dbReference>
<evidence type="ECO:0000313" key="3">
    <source>
        <dbReference type="Proteomes" id="UP000588098"/>
    </source>
</evidence>
<evidence type="ECO:0000313" key="2">
    <source>
        <dbReference type="EMBL" id="MBB5935820.1"/>
    </source>
</evidence>
<dbReference type="InterPro" id="IPR016040">
    <property type="entry name" value="NAD(P)-bd_dom"/>
</dbReference>
<name>A0A7W9UYC7_9ACTN</name>
<dbReference type="InterPro" id="IPR051604">
    <property type="entry name" value="Ergot_Alk_Oxidoreductase"/>
</dbReference>
<dbReference type="AlphaFoldDB" id="A0A7W9UYC7"/>
<protein>
    <submittedName>
        <fullName evidence="2">Uncharacterized protein YbjT (DUF2867 family)</fullName>
    </submittedName>
</protein>
<comment type="caution">
    <text evidence="2">The sequence shown here is derived from an EMBL/GenBank/DDBJ whole genome shotgun (WGS) entry which is preliminary data.</text>
</comment>
<dbReference type="Gene3D" id="3.90.25.10">
    <property type="entry name" value="UDP-galactose 4-epimerase, domain 1"/>
    <property type="match status" value="1"/>
</dbReference>
<dbReference type="SUPFAM" id="SSF51735">
    <property type="entry name" value="NAD(P)-binding Rossmann-fold domains"/>
    <property type="match status" value="1"/>
</dbReference>
<dbReference type="PANTHER" id="PTHR43162:SF1">
    <property type="entry name" value="PRESTALK A DIFFERENTIATION PROTEIN A"/>
    <property type="match status" value="1"/>
</dbReference>
<proteinExistence type="predicted"/>
<organism evidence="2 3">
    <name type="scientific">Streptomyces zagrosensis</name>
    <dbReference type="NCBI Taxonomy" id="1042984"/>
    <lineage>
        <taxon>Bacteria</taxon>
        <taxon>Bacillati</taxon>
        <taxon>Actinomycetota</taxon>
        <taxon>Actinomycetes</taxon>
        <taxon>Kitasatosporales</taxon>
        <taxon>Streptomycetaceae</taxon>
        <taxon>Streptomyces</taxon>
    </lineage>
</organism>
<accession>A0A7W9UYC7</accession>
<reference evidence="2 3" key="1">
    <citation type="submission" date="2020-08" db="EMBL/GenBank/DDBJ databases">
        <title>Genomic Encyclopedia of Type Strains, Phase III (KMG-III): the genomes of soil and plant-associated and newly described type strains.</title>
        <authorList>
            <person name="Whitman W."/>
        </authorList>
    </citation>
    <scope>NUCLEOTIDE SEQUENCE [LARGE SCALE GENOMIC DNA]</scope>
    <source>
        <strain evidence="2 3">CECT 8305</strain>
    </source>
</reference>
<dbReference type="InterPro" id="IPR036291">
    <property type="entry name" value="NAD(P)-bd_dom_sf"/>
</dbReference>
<gene>
    <name evidence="2" type="ORF">FHS42_002889</name>
</gene>
<dbReference type="Proteomes" id="UP000588098">
    <property type="component" value="Unassembled WGS sequence"/>
</dbReference>